<evidence type="ECO:0000259" key="8">
    <source>
        <dbReference type="PROSITE" id="PS51383"/>
    </source>
</evidence>
<comment type="cofactor">
    <cofactor evidence="7">
        <name>Mg(2+)</name>
        <dbReference type="ChEBI" id="CHEBI:18420"/>
    </cofactor>
</comment>
<dbReference type="EMBL" id="PZQS01000003">
    <property type="protein sequence ID" value="PVD34434.1"/>
    <property type="molecule type" value="Genomic_DNA"/>
</dbReference>
<feature type="binding site" evidence="7">
    <location>
        <begin position="211"/>
        <end position="217"/>
    </location>
    <ligand>
        <name>(6S)-NADPHX</name>
        <dbReference type="ChEBI" id="CHEBI:64076"/>
    </ligand>
</feature>
<dbReference type="SUPFAM" id="SSF53613">
    <property type="entry name" value="Ribokinase-like"/>
    <property type="match status" value="1"/>
</dbReference>
<evidence type="ECO:0000256" key="2">
    <source>
        <dbReference type="ARBA" id="ARBA00022840"/>
    </source>
</evidence>
<dbReference type="Gene3D" id="3.40.1190.20">
    <property type="match status" value="1"/>
</dbReference>
<organism evidence="9 10">
    <name type="scientific">Pomacea canaliculata</name>
    <name type="common">Golden apple snail</name>
    <dbReference type="NCBI Taxonomy" id="400727"/>
    <lineage>
        <taxon>Eukaryota</taxon>
        <taxon>Metazoa</taxon>
        <taxon>Spiralia</taxon>
        <taxon>Lophotrochozoa</taxon>
        <taxon>Mollusca</taxon>
        <taxon>Gastropoda</taxon>
        <taxon>Caenogastropoda</taxon>
        <taxon>Architaenioglossa</taxon>
        <taxon>Ampullarioidea</taxon>
        <taxon>Ampullariidae</taxon>
        <taxon>Pomacea</taxon>
    </lineage>
</organism>
<dbReference type="STRING" id="400727.A0A2T7PM02"/>
<evidence type="ECO:0000256" key="5">
    <source>
        <dbReference type="ARBA" id="ARBA00023239"/>
    </source>
</evidence>
<feature type="binding site" evidence="7">
    <location>
        <position position="175"/>
    </location>
    <ligand>
        <name>(6S)-NADPHX</name>
        <dbReference type="ChEBI" id="CHEBI:64076"/>
    </ligand>
</feature>
<comment type="function">
    <text evidence="7">Catalyzes the dehydration of the S-form of NAD(P)HX at the expense of ATP, which is converted to ADP. Together with NAD(P)HX epimerase, which catalyzes the epimerization of the S- and R-forms, the enzyme allows the repair of both epimers of NAD(P)HX, a damaged form of NAD(P)H that is a result of enzymatic or heat-dependent hydration.</text>
</comment>
<evidence type="ECO:0000256" key="7">
    <source>
        <dbReference type="HAMAP-Rule" id="MF_03157"/>
    </source>
</evidence>
<dbReference type="GO" id="GO:0046496">
    <property type="term" value="P:nicotinamide nucleotide metabolic process"/>
    <property type="evidence" value="ECO:0007669"/>
    <property type="project" value="UniProtKB-UniRule"/>
</dbReference>
<dbReference type="OrthoDB" id="8110916at2759"/>
<keyword evidence="7" id="KW-0597">Phosphoprotein</keyword>
<dbReference type="Pfam" id="PF01256">
    <property type="entry name" value="Carb_kinase"/>
    <property type="match status" value="1"/>
</dbReference>
<comment type="similarity">
    <text evidence="7">Belongs to the NnrD/CARKD family.</text>
</comment>
<evidence type="ECO:0000313" key="9">
    <source>
        <dbReference type="EMBL" id="PVD34434.1"/>
    </source>
</evidence>
<dbReference type="CDD" id="cd01171">
    <property type="entry name" value="YXKO-related"/>
    <property type="match status" value="1"/>
</dbReference>
<name>A0A2T7PM02_POMCA</name>
<dbReference type="Proteomes" id="UP000245119">
    <property type="component" value="Linkage Group LG3"/>
</dbReference>
<keyword evidence="5 7" id="KW-0456">Lyase</keyword>
<evidence type="ECO:0000256" key="1">
    <source>
        <dbReference type="ARBA" id="ARBA00022741"/>
    </source>
</evidence>
<dbReference type="GO" id="GO:0005524">
    <property type="term" value="F:ATP binding"/>
    <property type="evidence" value="ECO:0007669"/>
    <property type="project" value="UniProtKB-KW"/>
</dbReference>
<dbReference type="GO" id="GO:0047453">
    <property type="term" value="F:ATP-dependent NAD(P)H-hydrate dehydratase activity"/>
    <property type="evidence" value="ECO:0007669"/>
    <property type="project" value="UniProtKB-UniRule"/>
</dbReference>
<dbReference type="PANTHER" id="PTHR12592">
    <property type="entry name" value="ATP-DEPENDENT (S)-NAD(P)H-HYDRATE DEHYDRATASE FAMILY MEMBER"/>
    <property type="match status" value="1"/>
</dbReference>
<accession>A0A2T7PM02</accession>
<evidence type="ECO:0000313" key="10">
    <source>
        <dbReference type="Proteomes" id="UP000245119"/>
    </source>
</evidence>
<feature type="domain" description="YjeF C-terminal" evidence="8">
    <location>
        <begin position="75"/>
        <end position="357"/>
    </location>
</feature>
<reference evidence="9 10" key="1">
    <citation type="submission" date="2018-04" db="EMBL/GenBank/DDBJ databases">
        <title>The genome of golden apple snail Pomacea canaliculata provides insight into stress tolerance and invasive adaptation.</title>
        <authorList>
            <person name="Liu C."/>
            <person name="Liu B."/>
            <person name="Ren Y."/>
            <person name="Zhang Y."/>
            <person name="Wang H."/>
            <person name="Li S."/>
            <person name="Jiang F."/>
            <person name="Yin L."/>
            <person name="Zhang G."/>
            <person name="Qian W."/>
            <person name="Fan W."/>
        </authorList>
    </citation>
    <scope>NUCLEOTIDE SEQUENCE [LARGE SCALE GENOMIC DNA]</scope>
    <source>
        <strain evidence="9">SZHN2017</strain>
        <tissue evidence="9">Muscle</tissue>
    </source>
</reference>
<protein>
    <recommendedName>
        <fullName evidence="7">ATP-dependent (S)-NAD(P)H-hydrate dehydratase</fullName>
        <ecNumber evidence="7">4.2.1.93</ecNumber>
    </recommendedName>
    <alternativeName>
        <fullName evidence="7">ATP-dependent NAD(P)HX dehydratase</fullName>
    </alternativeName>
</protein>
<dbReference type="GO" id="GO:0110051">
    <property type="term" value="P:metabolite repair"/>
    <property type="evidence" value="ECO:0007669"/>
    <property type="project" value="TreeGrafter"/>
</dbReference>
<keyword evidence="3" id="KW-0521">NADP</keyword>
<evidence type="ECO:0000256" key="6">
    <source>
        <dbReference type="ARBA" id="ARBA00047472"/>
    </source>
</evidence>
<comment type="caution">
    <text evidence="9">The sequence shown here is derived from an EMBL/GenBank/DDBJ whole genome shotgun (WGS) entry which is preliminary data.</text>
</comment>
<feature type="binding site" evidence="7">
    <location>
        <begin position="270"/>
        <end position="279"/>
    </location>
    <ligand>
        <name>ATP</name>
        <dbReference type="ChEBI" id="CHEBI:30616"/>
    </ligand>
</feature>
<comment type="catalytic activity">
    <reaction evidence="6 7">
        <text>(6S)-NADPHX + ATP = ADP + phosphate + NADPH + H(+)</text>
        <dbReference type="Rhea" id="RHEA:32231"/>
        <dbReference type="ChEBI" id="CHEBI:15378"/>
        <dbReference type="ChEBI" id="CHEBI:30616"/>
        <dbReference type="ChEBI" id="CHEBI:43474"/>
        <dbReference type="ChEBI" id="CHEBI:57783"/>
        <dbReference type="ChEBI" id="CHEBI:64076"/>
        <dbReference type="ChEBI" id="CHEBI:456216"/>
        <dbReference type="EC" id="4.2.1.93"/>
    </reaction>
</comment>
<feature type="binding site" evidence="7">
    <location>
        <position position="280"/>
    </location>
    <ligand>
        <name>(6S)-NADPHX</name>
        <dbReference type="ChEBI" id="CHEBI:64076"/>
    </ligand>
</feature>
<keyword evidence="4 7" id="KW-0520">NAD</keyword>
<keyword evidence="2 7" id="KW-0067">ATP-binding</keyword>
<dbReference type="InterPro" id="IPR029056">
    <property type="entry name" value="Ribokinase-like"/>
</dbReference>
<proteinExistence type="inferred from homology"/>
<gene>
    <name evidence="9" type="ORF">C0Q70_05707</name>
</gene>
<dbReference type="InterPro" id="IPR000631">
    <property type="entry name" value="CARKD"/>
</dbReference>
<keyword evidence="1 7" id="KW-0547">Nucleotide-binding</keyword>
<dbReference type="HAMAP" id="MF_01965">
    <property type="entry name" value="NADHX_dehydratase"/>
    <property type="match status" value="1"/>
</dbReference>
<dbReference type="PROSITE" id="PS51383">
    <property type="entry name" value="YJEF_C_3"/>
    <property type="match status" value="1"/>
</dbReference>
<dbReference type="PANTHER" id="PTHR12592:SF0">
    <property type="entry name" value="ATP-DEPENDENT (S)-NAD(P)H-HYDRATE DEHYDRATASE"/>
    <property type="match status" value="1"/>
</dbReference>
<evidence type="ECO:0000256" key="3">
    <source>
        <dbReference type="ARBA" id="ARBA00022857"/>
    </source>
</evidence>
<dbReference type="AlphaFoldDB" id="A0A2T7PM02"/>
<comment type="catalytic activity">
    <reaction evidence="7">
        <text>(6S)-NADHX + ATP = ADP + phosphate + NADH + H(+)</text>
        <dbReference type="Rhea" id="RHEA:19017"/>
        <dbReference type="ChEBI" id="CHEBI:15378"/>
        <dbReference type="ChEBI" id="CHEBI:30616"/>
        <dbReference type="ChEBI" id="CHEBI:43474"/>
        <dbReference type="ChEBI" id="CHEBI:57945"/>
        <dbReference type="ChEBI" id="CHEBI:64074"/>
        <dbReference type="ChEBI" id="CHEBI:456216"/>
        <dbReference type="EC" id="4.2.1.93"/>
    </reaction>
</comment>
<sequence>MYLKGDRFKGCLEILRLVTEHNHPIGPDVSYKKSPRIRELQRNGSSKKKLNSILDPVPDLQSNKSVGNSIGVSELQATVKEIIPPLTSNLFKGQAGCIGIIGGCQEYTGAPYFAAISALKVGADVSHVFCTKDAGIIIKCYSPDLIVLPILDHSTALTEFEKWLPKLHTLVVGPGLGRDQQVLETVTDGLFLITETPELITNYQNTLLTPNIIEFQTLFEKMVGDRPCQTDEPSNVKLLAQCLGNVTILRKGSDDIISDGSTVIMCSTDGSPRRCGGQGDVLSGVAGVFFNWALSYHNSKTKLIQQRPDAILGPGVLAAFMACRLTRECSRLAFAVHGRSMTATDMLVNIHAAFEGMFLN</sequence>
<keyword evidence="10" id="KW-1185">Reference proteome</keyword>
<feature type="binding site" evidence="7">
    <location>
        <begin position="251"/>
        <end position="255"/>
    </location>
    <ligand>
        <name>ATP</name>
        <dbReference type="ChEBI" id="CHEBI:30616"/>
    </ligand>
</feature>
<dbReference type="EC" id="4.2.1.93" evidence="7"/>
<evidence type="ECO:0000256" key="4">
    <source>
        <dbReference type="ARBA" id="ARBA00023027"/>
    </source>
</evidence>